<gene>
    <name evidence="2" type="ordered locus">PFLU_5293</name>
</gene>
<dbReference type="HOGENOM" id="CLU_2772764_0_0_6"/>
<evidence type="ECO:0000313" key="1">
    <source>
        <dbReference type="EMBL" id="CAI2799436.1"/>
    </source>
</evidence>
<organism evidence="2">
    <name type="scientific">Pseudomonas fluorescens (strain SBW25)</name>
    <dbReference type="NCBI Taxonomy" id="216595"/>
    <lineage>
        <taxon>Bacteria</taxon>
        <taxon>Pseudomonadati</taxon>
        <taxon>Pseudomonadota</taxon>
        <taxon>Gammaproteobacteria</taxon>
        <taxon>Pseudomonadales</taxon>
        <taxon>Pseudomonadaceae</taxon>
        <taxon>Pseudomonas</taxon>
    </lineage>
</organism>
<dbReference type="EMBL" id="AM181176">
    <property type="protein sequence ID" value="CAY52406.1"/>
    <property type="molecule type" value="Genomic_DNA"/>
</dbReference>
<dbReference type="AlphaFoldDB" id="C3K296"/>
<reference evidence="2" key="1">
    <citation type="journal article" date="2009" name="Genome Biol.">
        <title>Genomic and genetic analyses of diversity and plant interactions of Pseudomonas fluorescens.</title>
        <authorList>
            <person name="Silby M.W."/>
            <person name="Cerdeno-Tarraga A.M."/>
            <person name="Vernikos G.S."/>
            <person name="Giddens S.R."/>
            <person name="Jackson R.W."/>
            <person name="Preston G.M."/>
            <person name="Zhang X.X."/>
            <person name="Moon C.D."/>
            <person name="Gehrig S.M."/>
            <person name="Godfrey S.A."/>
            <person name="Knight C.G."/>
            <person name="Malone J.G."/>
            <person name="Robinson Z."/>
            <person name="Spiers A.J."/>
            <person name="Harris S."/>
            <person name="Challis G.L."/>
            <person name="Yaxley A.M."/>
            <person name="Harris D."/>
            <person name="Seeger K."/>
            <person name="Murphy L."/>
            <person name="Rutter S."/>
            <person name="Squares R."/>
            <person name="Quail M.A."/>
            <person name="Saunders E."/>
            <person name="Mavromatis K."/>
            <person name="Brettin T.S."/>
            <person name="Bentley S.D."/>
            <person name="Hothersall J."/>
            <person name="Stephens E."/>
            <person name="Thomas C.M."/>
            <person name="Parkhill J."/>
            <person name="Levy S.B."/>
            <person name="Rainey P.B."/>
            <person name="Thomson N.R."/>
        </authorList>
    </citation>
    <scope>NUCLEOTIDE SEQUENCE [LARGE SCALE GENOMIC DNA]</scope>
    <source>
        <strain evidence="2">SBW25</strain>
    </source>
</reference>
<accession>C3K296</accession>
<name>C3K296_PSEFS</name>
<evidence type="ECO:0000313" key="2">
    <source>
        <dbReference type="EMBL" id="CAY52406.1"/>
    </source>
</evidence>
<proteinExistence type="predicted"/>
<dbReference type="Proteomes" id="UP001152918">
    <property type="component" value="Chromosome"/>
</dbReference>
<protein>
    <submittedName>
        <fullName evidence="2">Uncharacterized protein</fullName>
    </submittedName>
</protein>
<dbReference type="KEGG" id="pfs:PFLU_5293"/>
<dbReference type="EMBL" id="OV986001">
    <property type="protein sequence ID" value="CAI2799436.1"/>
    <property type="molecule type" value="Genomic_DNA"/>
</dbReference>
<sequence>MAACILGIRDQRIDRSLILHFLLSAGEDVTADKLSDLDDSLQRVSWYASNRGHRQCGCNLGLMAIRGRQ</sequence>
<reference evidence="1" key="2">
    <citation type="submission" date="2023-10" db="EMBL/GenBank/DDBJ databases">
        <authorList>
            <person name="Fortmann-Grote C."/>
        </authorList>
    </citation>
    <scope>NUCLEOTIDE SEQUENCE</scope>
    <source>
        <strain evidence="1">SBW25</strain>
    </source>
</reference>